<dbReference type="SMART" id="SM00331">
    <property type="entry name" value="PP2C_SIG"/>
    <property type="match status" value="1"/>
</dbReference>
<keyword evidence="2" id="KW-0597">Phosphoprotein</keyword>
<keyword evidence="1" id="KW-0378">Hydrolase</keyword>
<dbReference type="InterPro" id="IPR052016">
    <property type="entry name" value="Bact_Sigma-Reg"/>
</dbReference>
<reference evidence="5" key="1">
    <citation type="journal article" date="2019" name="Int. J. Syst. Evol. Microbiol.">
        <title>The Global Catalogue of Microorganisms (GCM) 10K type strain sequencing project: providing services to taxonomists for standard genome sequencing and annotation.</title>
        <authorList>
            <consortium name="The Broad Institute Genomics Platform"/>
            <consortium name="The Broad Institute Genome Sequencing Center for Infectious Disease"/>
            <person name="Wu L."/>
            <person name="Ma J."/>
        </authorList>
    </citation>
    <scope>NUCLEOTIDE SEQUENCE [LARGE SCALE GENOMIC DNA]</scope>
    <source>
        <strain evidence="5">CGMCC 1.12922</strain>
    </source>
</reference>
<dbReference type="PANTHER" id="PTHR43156">
    <property type="entry name" value="STAGE II SPORULATION PROTEIN E-RELATED"/>
    <property type="match status" value="1"/>
</dbReference>
<dbReference type="PANTHER" id="PTHR43156:SF2">
    <property type="entry name" value="STAGE II SPORULATION PROTEIN E"/>
    <property type="match status" value="1"/>
</dbReference>
<organism evidence="4 5">
    <name type="scientific">Sinisalibacter lacisalsi</name>
    <dbReference type="NCBI Taxonomy" id="1526570"/>
    <lineage>
        <taxon>Bacteria</taxon>
        <taxon>Pseudomonadati</taxon>
        <taxon>Pseudomonadota</taxon>
        <taxon>Alphaproteobacteria</taxon>
        <taxon>Rhodobacterales</taxon>
        <taxon>Roseobacteraceae</taxon>
        <taxon>Sinisalibacter</taxon>
    </lineage>
</organism>
<feature type="domain" description="Response regulatory" evidence="3">
    <location>
        <begin position="1"/>
        <end position="116"/>
    </location>
</feature>
<sequence>MLVVDDSRAQRRVLSASLSRQGFDVIEAGSGQDALDCLTAEPVDLILSDWMMPGMDGLELCAHVRALPLENYVYFILLTSKNEKGAVAHGLEQGADDFLNKPFNSVELRARIKAGARILKMERELSDKNRLITSTLNEISALYDAVDRDLVEARKMQQSLVRERYRDFREAEISLLLKPSGHVGGDLVGFFCAGEGRVAVYSMDVSGHGIASALMTARLAGYLSDGAPEQNIALERGEDGRYHARPPAEVARLLNALMLDEMKSDLYFTIVFGYLDLASGRVDIVQCGHPNPALFRADGTVEYDGVGGLPIGLFEDAAYAQWSLNLMPGDRLLFYSDGFTECTGASGEMLEEDGFARLIRKNADLTANAFFEALVWDLDTFHTGKDFADDLSCAMIEYRGTGQNRLK</sequence>
<feature type="modified residue" description="4-aspartylphosphate" evidence="2">
    <location>
        <position position="49"/>
    </location>
</feature>
<protein>
    <submittedName>
        <fullName evidence="4">Fused response regulator/phosphatase</fullName>
    </submittedName>
</protein>
<evidence type="ECO:0000313" key="5">
    <source>
        <dbReference type="Proteomes" id="UP000617355"/>
    </source>
</evidence>
<evidence type="ECO:0000256" key="1">
    <source>
        <dbReference type="ARBA" id="ARBA00022801"/>
    </source>
</evidence>
<evidence type="ECO:0000313" key="4">
    <source>
        <dbReference type="EMBL" id="GGD21378.1"/>
    </source>
</evidence>
<evidence type="ECO:0000256" key="2">
    <source>
        <dbReference type="PROSITE-ProRule" id="PRU00169"/>
    </source>
</evidence>
<dbReference type="SUPFAM" id="SSF52172">
    <property type="entry name" value="CheY-like"/>
    <property type="match status" value="1"/>
</dbReference>
<dbReference type="Pfam" id="PF07228">
    <property type="entry name" value="SpoIIE"/>
    <property type="match status" value="1"/>
</dbReference>
<dbReference type="Proteomes" id="UP000617355">
    <property type="component" value="Unassembled WGS sequence"/>
</dbReference>
<name>A0ABQ1QC49_9RHOB</name>
<dbReference type="InterPro" id="IPR001789">
    <property type="entry name" value="Sig_transdc_resp-reg_receiver"/>
</dbReference>
<keyword evidence="5" id="KW-1185">Reference proteome</keyword>
<dbReference type="InterPro" id="IPR011006">
    <property type="entry name" value="CheY-like_superfamily"/>
</dbReference>
<dbReference type="PROSITE" id="PS50110">
    <property type="entry name" value="RESPONSE_REGULATORY"/>
    <property type="match status" value="1"/>
</dbReference>
<dbReference type="InterPro" id="IPR036457">
    <property type="entry name" value="PPM-type-like_dom_sf"/>
</dbReference>
<evidence type="ECO:0000259" key="3">
    <source>
        <dbReference type="PROSITE" id="PS50110"/>
    </source>
</evidence>
<gene>
    <name evidence="4" type="ORF">GCM10011358_02290</name>
</gene>
<dbReference type="CDD" id="cd17574">
    <property type="entry name" value="REC_OmpR"/>
    <property type="match status" value="1"/>
</dbReference>
<dbReference type="SMART" id="SM00448">
    <property type="entry name" value="REC"/>
    <property type="match status" value="1"/>
</dbReference>
<dbReference type="Gene3D" id="3.40.50.2300">
    <property type="match status" value="1"/>
</dbReference>
<dbReference type="EMBL" id="BMGI01000001">
    <property type="protein sequence ID" value="GGD21378.1"/>
    <property type="molecule type" value="Genomic_DNA"/>
</dbReference>
<dbReference type="Pfam" id="PF00072">
    <property type="entry name" value="Response_reg"/>
    <property type="match status" value="1"/>
</dbReference>
<comment type="caution">
    <text evidence="4">The sequence shown here is derived from an EMBL/GenBank/DDBJ whole genome shotgun (WGS) entry which is preliminary data.</text>
</comment>
<proteinExistence type="predicted"/>
<dbReference type="Gene3D" id="3.60.40.10">
    <property type="entry name" value="PPM-type phosphatase domain"/>
    <property type="match status" value="1"/>
</dbReference>
<accession>A0ABQ1QC49</accession>
<dbReference type="InterPro" id="IPR001932">
    <property type="entry name" value="PPM-type_phosphatase-like_dom"/>
</dbReference>